<evidence type="ECO:0000313" key="1">
    <source>
        <dbReference type="EMBL" id="KKM63966.1"/>
    </source>
</evidence>
<dbReference type="AlphaFoldDB" id="A0A0F9JNF6"/>
<organism evidence="1">
    <name type="scientific">marine sediment metagenome</name>
    <dbReference type="NCBI Taxonomy" id="412755"/>
    <lineage>
        <taxon>unclassified sequences</taxon>
        <taxon>metagenomes</taxon>
        <taxon>ecological metagenomes</taxon>
    </lineage>
</organism>
<comment type="caution">
    <text evidence="1">The sequence shown here is derived from an EMBL/GenBank/DDBJ whole genome shotgun (WGS) entry which is preliminary data.</text>
</comment>
<gene>
    <name evidence="1" type="ORF">LCGC14_1506160</name>
</gene>
<sequence>MRTFKVISVVDGVPTFAKPLTEIMLSCVKGGAIKVMSPLEYITDRQRRWFKGVCLRDLVKNDENGETVEWWDIQVKRRCAGLKYLKKEIIIIERDGVLLPVGRLTTKGVGKKNMSLFMEEILSVSMTEGWDIAPPDPELRTT</sequence>
<dbReference type="EMBL" id="LAZR01010993">
    <property type="protein sequence ID" value="KKM63966.1"/>
    <property type="molecule type" value="Genomic_DNA"/>
</dbReference>
<reference evidence="1" key="1">
    <citation type="journal article" date="2015" name="Nature">
        <title>Complex archaea that bridge the gap between prokaryotes and eukaryotes.</title>
        <authorList>
            <person name="Spang A."/>
            <person name="Saw J.H."/>
            <person name="Jorgensen S.L."/>
            <person name="Zaremba-Niedzwiedzka K."/>
            <person name="Martijn J."/>
            <person name="Lind A.E."/>
            <person name="van Eijk R."/>
            <person name="Schleper C."/>
            <person name="Guy L."/>
            <person name="Ettema T.J."/>
        </authorList>
    </citation>
    <scope>NUCLEOTIDE SEQUENCE</scope>
</reference>
<name>A0A0F9JNF6_9ZZZZ</name>
<protein>
    <submittedName>
        <fullName evidence="1">Uncharacterized protein</fullName>
    </submittedName>
</protein>
<accession>A0A0F9JNF6</accession>
<proteinExistence type="predicted"/>